<gene>
    <name evidence="4" type="ORF">OPR82_17680</name>
</gene>
<reference evidence="4 5" key="1">
    <citation type="submission" date="2022-11" db="EMBL/GenBank/DDBJ databases">
        <title>Brucella sp. YY2X, whole genome shotgun sequencing project.</title>
        <authorList>
            <person name="Yang Y."/>
        </authorList>
    </citation>
    <scope>NUCLEOTIDE SEQUENCE [LARGE SCALE GENOMIC DNA]</scope>
    <source>
        <strain evidence="4 5">YY2X</strain>
    </source>
</reference>
<dbReference type="InterPro" id="IPR001320">
    <property type="entry name" value="Iontro_rcpt_C"/>
</dbReference>
<keyword evidence="1" id="KW-0732">Signal</keyword>
<dbReference type="SUPFAM" id="SSF53850">
    <property type="entry name" value="Periplasmic binding protein-like II"/>
    <property type="match status" value="1"/>
</dbReference>
<dbReference type="SMART" id="SM00079">
    <property type="entry name" value="PBPe"/>
    <property type="match status" value="1"/>
</dbReference>
<comment type="caution">
    <text evidence="4">The sequence shown here is derived from an EMBL/GenBank/DDBJ whole genome shotgun (WGS) entry which is preliminary data.</text>
</comment>
<evidence type="ECO:0000259" key="3">
    <source>
        <dbReference type="SMART" id="SM00079"/>
    </source>
</evidence>
<dbReference type="Gene3D" id="3.40.190.10">
    <property type="entry name" value="Periplasmic binding protein-like II"/>
    <property type="match status" value="2"/>
</dbReference>
<evidence type="ECO:0000256" key="1">
    <source>
        <dbReference type="ARBA" id="ARBA00022729"/>
    </source>
</evidence>
<accession>A0ABT3QSE7</accession>
<evidence type="ECO:0000259" key="2">
    <source>
        <dbReference type="SMART" id="SM00062"/>
    </source>
</evidence>
<keyword evidence="5" id="KW-1185">Reference proteome</keyword>
<feature type="domain" description="Ionotropic glutamate receptor C-terminal" evidence="3">
    <location>
        <begin position="26"/>
        <end position="245"/>
    </location>
</feature>
<evidence type="ECO:0000313" key="5">
    <source>
        <dbReference type="Proteomes" id="UP001301216"/>
    </source>
</evidence>
<dbReference type="Proteomes" id="UP001301216">
    <property type="component" value="Unassembled WGS sequence"/>
</dbReference>
<organism evidence="4 5">
    <name type="scientific">Ochrobactrum chromiisoli</name>
    <dbReference type="NCBI Taxonomy" id="2993941"/>
    <lineage>
        <taxon>Bacteria</taxon>
        <taxon>Pseudomonadati</taxon>
        <taxon>Pseudomonadota</taxon>
        <taxon>Alphaproteobacteria</taxon>
        <taxon>Hyphomicrobiales</taxon>
        <taxon>Brucellaceae</taxon>
        <taxon>Brucella/Ochrobactrum group</taxon>
        <taxon>Ochrobactrum</taxon>
    </lineage>
</organism>
<dbReference type="InterPro" id="IPR001638">
    <property type="entry name" value="Solute-binding_3/MltF_N"/>
</dbReference>
<name>A0ABT3QSE7_9HYPH</name>
<dbReference type="SMART" id="SM00062">
    <property type="entry name" value="PBPb"/>
    <property type="match status" value="1"/>
</dbReference>
<protein>
    <submittedName>
        <fullName evidence="4">Transporter substrate-binding domain-containing protein</fullName>
    </submittedName>
</protein>
<dbReference type="PANTHER" id="PTHR35936">
    <property type="entry name" value="MEMBRANE-BOUND LYTIC MUREIN TRANSGLYCOSYLASE F"/>
    <property type="match status" value="1"/>
</dbReference>
<dbReference type="EMBL" id="JAPHAV010000012">
    <property type="protein sequence ID" value="MCX2698562.1"/>
    <property type="molecule type" value="Genomic_DNA"/>
</dbReference>
<dbReference type="Pfam" id="PF00497">
    <property type="entry name" value="SBP_bac_3"/>
    <property type="match status" value="1"/>
</dbReference>
<dbReference type="RefSeq" id="WP_113533336.1">
    <property type="nucleotide sequence ID" value="NZ_JAPHAV010000012.1"/>
</dbReference>
<evidence type="ECO:0000313" key="4">
    <source>
        <dbReference type="EMBL" id="MCX2698562.1"/>
    </source>
</evidence>
<proteinExistence type="predicted"/>
<feature type="domain" description="Solute-binding protein family 3/N-terminal" evidence="2">
    <location>
        <begin position="26"/>
        <end position="246"/>
    </location>
</feature>
<dbReference type="PANTHER" id="PTHR35936:SF38">
    <property type="entry name" value="GLUTAMINE-BINDING PERIPLASMIC PROTEIN"/>
    <property type="match status" value="1"/>
</dbReference>
<sequence length="252" mass="27044">MRNHAIIAVLIGTSLTLSATYAHSQKLTVGTFTDIKPFDFIEKGKNVGFDQDLWGEIAKEIGHDYEMAAMDFGALIPALQTANIDVAISSIFITPQRQAAVDFSDPYYLSANGILVAKENDTIKSAGDTDGKRLASLTGSAAADWIKKNAPNASVVLFPTIANAYLELRSGRVDAVLYDYPSLAYYAKNEAGGTVRLLEQPIGDQVSLGIAFPKGSKLVGPVNEALKSMRSDGRYDAIAKKWFGSSPNSATD</sequence>